<dbReference type="Proteomes" id="UP001205560">
    <property type="component" value="Unassembled WGS sequence"/>
</dbReference>
<dbReference type="EMBL" id="JANUGX010000021">
    <property type="protein sequence ID" value="MCS0590961.1"/>
    <property type="molecule type" value="Genomic_DNA"/>
</dbReference>
<evidence type="ECO:0000256" key="1">
    <source>
        <dbReference type="SAM" id="Phobius"/>
    </source>
</evidence>
<reference evidence="2 3" key="1">
    <citation type="submission" date="2022-08" db="EMBL/GenBank/DDBJ databases">
        <title>Reclassification of Massilia species as members of the genera Telluria, Duganella, Pseudoduganella, Mokoshia gen. nov. and Zemynaea gen. nov. using orthogonal and non-orthogonal genome-based approaches.</title>
        <authorList>
            <person name="Bowman J.P."/>
        </authorList>
    </citation>
    <scope>NUCLEOTIDE SEQUENCE [LARGE SCALE GENOMIC DNA]</scope>
    <source>
        <strain evidence="2 3">LMG 28164</strain>
    </source>
</reference>
<dbReference type="InterPro" id="IPR032092">
    <property type="entry name" value="PilW"/>
</dbReference>
<feature type="transmembrane region" description="Helical" evidence="1">
    <location>
        <begin position="12"/>
        <end position="35"/>
    </location>
</feature>
<protein>
    <submittedName>
        <fullName evidence="2">PilW family protein</fullName>
    </submittedName>
</protein>
<dbReference type="PROSITE" id="PS00409">
    <property type="entry name" value="PROKAR_NTER_METHYL"/>
    <property type="match status" value="1"/>
</dbReference>
<dbReference type="RefSeq" id="WP_258846733.1">
    <property type="nucleotide sequence ID" value="NZ_JANUGX010000021.1"/>
</dbReference>
<accession>A0ABT2A9U5</accession>
<name>A0ABT2A9U5_9BURK</name>
<keyword evidence="3" id="KW-1185">Reference proteome</keyword>
<comment type="caution">
    <text evidence="2">The sequence shown here is derived from an EMBL/GenBank/DDBJ whole genome shotgun (WGS) entry which is preliminary data.</text>
</comment>
<gene>
    <name evidence="2" type="ORF">NX782_17365</name>
</gene>
<dbReference type="InterPro" id="IPR012902">
    <property type="entry name" value="N_methyl_site"/>
</dbReference>
<dbReference type="Pfam" id="PF07963">
    <property type="entry name" value="N_methyl"/>
    <property type="match status" value="1"/>
</dbReference>
<proteinExistence type="predicted"/>
<dbReference type="Pfam" id="PF16074">
    <property type="entry name" value="PilW"/>
    <property type="match status" value="1"/>
</dbReference>
<keyword evidence="1" id="KW-1133">Transmembrane helix</keyword>
<keyword evidence="1" id="KW-0812">Transmembrane</keyword>
<evidence type="ECO:0000313" key="3">
    <source>
        <dbReference type="Proteomes" id="UP001205560"/>
    </source>
</evidence>
<evidence type="ECO:0000313" key="2">
    <source>
        <dbReference type="EMBL" id="MCS0590961.1"/>
    </source>
</evidence>
<sequence>MTGRLRSREQGFSLVELMISIVIGMLALVFALRLMSGAERTQRNGMGSSDAMQNGMLALFSMSGDAAQAGYGLNDPLVAGCDTIFSDVSGYTLASVTVGGIAVKPLGPVIIEKEAAGASGAPTTEGENPDRISFYAGSSITGTGTLRLLSSYTSGTRIVVDRVPYGFRQGDVVVVAPERLGTKCALAQISSDPDALAALPAQQTVDVNQGDDFRYNSGGLGTGFGAGISRVFNLGPAASLSFHTWSVANGFLQLRSTDMKGAAASPAAVAGDIVSIKAQYGFDDRAGGNFTPDAGMQVKQWSSTMINADGDGVTGGAGDYLRIAAVRLAVVARSRTPEAAGAGGTCTATTAPLQVFASGTAGAAAVPVKVKLAVPGDSVDWRCYRYRVFETIVPLRNFVWRP</sequence>
<organism evidence="2 3">
    <name type="scientific">Massilia norwichensis</name>
    <dbReference type="NCBI Taxonomy" id="1442366"/>
    <lineage>
        <taxon>Bacteria</taxon>
        <taxon>Pseudomonadati</taxon>
        <taxon>Pseudomonadota</taxon>
        <taxon>Betaproteobacteria</taxon>
        <taxon>Burkholderiales</taxon>
        <taxon>Oxalobacteraceae</taxon>
        <taxon>Telluria group</taxon>
        <taxon>Massilia</taxon>
    </lineage>
</organism>
<keyword evidence="1" id="KW-0472">Membrane</keyword>